<comment type="caution">
    <text evidence="2">The sequence shown here is derived from an EMBL/GenBank/DDBJ whole genome shotgun (WGS) entry which is preliminary data.</text>
</comment>
<evidence type="ECO:0000256" key="1">
    <source>
        <dbReference type="SAM" id="MobiDB-lite"/>
    </source>
</evidence>
<name>Q4D1A4_TRYCC</name>
<organism evidence="2 3">
    <name type="scientific">Trypanosoma cruzi (strain CL Brener)</name>
    <dbReference type="NCBI Taxonomy" id="353153"/>
    <lineage>
        <taxon>Eukaryota</taxon>
        <taxon>Discoba</taxon>
        <taxon>Euglenozoa</taxon>
        <taxon>Kinetoplastea</taxon>
        <taxon>Metakinetoplastina</taxon>
        <taxon>Trypanosomatida</taxon>
        <taxon>Trypanosomatidae</taxon>
        <taxon>Trypanosoma</taxon>
        <taxon>Schizotrypanum</taxon>
    </lineage>
</organism>
<dbReference type="PaxDb" id="353153-Q4D1A4"/>
<evidence type="ECO:0000313" key="3">
    <source>
        <dbReference type="Proteomes" id="UP000002296"/>
    </source>
</evidence>
<dbReference type="KEGG" id="tcr:510491.80"/>
<dbReference type="OMA" id="KLAGTHC"/>
<reference evidence="2 3" key="1">
    <citation type="journal article" date="2005" name="Science">
        <title>The genome sequence of Trypanosoma cruzi, etiologic agent of Chagas disease.</title>
        <authorList>
            <person name="El-Sayed N.M."/>
            <person name="Myler P.J."/>
            <person name="Bartholomeu D.C."/>
            <person name="Nilsson D."/>
            <person name="Aggarwal G."/>
            <person name="Tran A.N."/>
            <person name="Ghedin E."/>
            <person name="Worthey E.A."/>
            <person name="Delcher A.L."/>
            <person name="Blandin G."/>
            <person name="Westenberger S.J."/>
            <person name="Caler E."/>
            <person name="Cerqueira G.C."/>
            <person name="Branche C."/>
            <person name="Haas B."/>
            <person name="Anupama A."/>
            <person name="Arner E."/>
            <person name="Aslund L."/>
            <person name="Attipoe P."/>
            <person name="Bontempi E."/>
            <person name="Bringaud F."/>
            <person name="Burton P."/>
            <person name="Cadag E."/>
            <person name="Campbell D.A."/>
            <person name="Carrington M."/>
            <person name="Crabtree J."/>
            <person name="Darban H."/>
            <person name="da Silveira J.F."/>
            <person name="de Jong P."/>
            <person name="Edwards K."/>
            <person name="Englund P.T."/>
            <person name="Fazelina G."/>
            <person name="Feldblyum T."/>
            <person name="Ferella M."/>
            <person name="Frasch A.C."/>
            <person name="Gull K."/>
            <person name="Horn D."/>
            <person name="Hou L."/>
            <person name="Huang Y."/>
            <person name="Kindlund E."/>
            <person name="Klingbeil M."/>
            <person name="Kluge S."/>
            <person name="Koo H."/>
            <person name="Lacerda D."/>
            <person name="Levin M.J."/>
            <person name="Lorenzi H."/>
            <person name="Louie T."/>
            <person name="Machado C.R."/>
            <person name="McCulloch R."/>
            <person name="McKenna A."/>
            <person name="Mizuno Y."/>
            <person name="Mottram J.C."/>
            <person name="Nelson S."/>
            <person name="Ochaya S."/>
            <person name="Osoegawa K."/>
            <person name="Pai G."/>
            <person name="Parsons M."/>
            <person name="Pentony M."/>
            <person name="Pettersson U."/>
            <person name="Pop M."/>
            <person name="Ramirez J.L."/>
            <person name="Rinta J."/>
            <person name="Robertson L."/>
            <person name="Salzberg S.L."/>
            <person name="Sanchez D.O."/>
            <person name="Seyler A."/>
            <person name="Sharma R."/>
            <person name="Shetty J."/>
            <person name="Simpson A.J."/>
            <person name="Sisk E."/>
            <person name="Tammi M.T."/>
            <person name="Tarleton R."/>
            <person name="Teixeira S."/>
            <person name="Van Aken S."/>
            <person name="Vogt C."/>
            <person name="Ward P.N."/>
            <person name="Wickstead B."/>
            <person name="Wortman J."/>
            <person name="White O."/>
            <person name="Fraser C.M."/>
            <person name="Stuart K.D."/>
            <person name="Andersson B."/>
        </authorList>
    </citation>
    <scope>NUCLEOTIDE SEQUENCE [LARGE SCALE GENOMIC DNA]</scope>
    <source>
        <strain evidence="2 3">CL Brener</strain>
    </source>
</reference>
<protein>
    <submittedName>
        <fullName evidence="2">Uncharacterized protein</fullName>
    </submittedName>
</protein>
<dbReference type="eggNOG" id="ENOG502R62I">
    <property type="taxonomic scope" value="Eukaryota"/>
</dbReference>
<feature type="region of interest" description="Disordered" evidence="1">
    <location>
        <begin position="227"/>
        <end position="249"/>
    </location>
</feature>
<keyword evidence="3" id="KW-1185">Reference proteome</keyword>
<feature type="compositionally biased region" description="Low complexity" evidence="1">
    <location>
        <begin position="231"/>
        <end position="243"/>
    </location>
</feature>
<dbReference type="InParanoid" id="Q4D1A4"/>
<dbReference type="EMBL" id="AAHK01001249">
    <property type="protein sequence ID" value="EAN86312.1"/>
    <property type="molecule type" value="Genomic_DNA"/>
</dbReference>
<sequence>ELAATATLRRGGLFVVQVGFQVAHFAIDVFMASGGSLSASMAALAAAKLKRDLIFSSVLYDLTVNRMLRYVQMYASLLFGQLLTSDALETLVQHYPNPPCESLNFVCVFDVEESCVRRARKMTAKNSSEGPDSNGMRQLIPRQGELLLRESTQERYHYCGVMVWATSRLFVLLSTVRDVTTCDRCPNSDLPKLALSAKRQLLQLLLDGMLQQRLDFAWGKIRASRGEKNEANNNDNDSTDSAEQGPSREDLQTLQAHWRKHRLFNVSKPFLEIFLDWKLILASHHGALLAACEPNFSLHLFLEGSGEKLAGTHCKYSNNNNNNSTIALTLASCQTNRRCFTVVEFSSGSSGCIESAALYRGTSEGGTLDELLDEEEAELIEQTLKLLSSALWGCIHS</sequence>
<dbReference type="RefSeq" id="XP_808163.1">
    <property type="nucleotide sequence ID" value="XM_803070.1"/>
</dbReference>
<dbReference type="AlphaFoldDB" id="Q4D1A4"/>
<dbReference type="Proteomes" id="UP000002296">
    <property type="component" value="Unassembled WGS sequence"/>
</dbReference>
<proteinExistence type="predicted"/>
<dbReference type="GeneID" id="3538518"/>
<gene>
    <name evidence="2" type="ORF">Tc00.1047053510491.80</name>
</gene>
<feature type="non-terminal residue" evidence="2">
    <location>
        <position position="1"/>
    </location>
</feature>
<accession>Q4D1A4</accession>
<evidence type="ECO:0000313" key="2">
    <source>
        <dbReference type="EMBL" id="EAN86312.1"/>
    </source>
</evidence>